<keyword evidence="1" id="KW-1133">Transmembrane helix</keyword>
<evidence type="ECO:0000313" key="3">
    <source>
        <dbReference type="Proteomes" id="UP001141806"/>
    </source>
</evidence>
<evidence type="ECO:0000313" key="2">
    <source>
        <dbReference type="EMBL" id="KAJ4975926.1"/>
    </source>
</evidence>
<feature type="transmembrane region" description="Helical" evidence="1">
    <location>
        <begin position="65"/>
        <end position="89"/>
    </location>
</feature>
<protein>
    <submittedName>
        <fullName evidence="2">Uncharacterized protein</fullName>
    </submittedName>
</protein>
<gene>
    <name evidence="2" type="ORF">NE237_001032</name>
</gene>
<keyword evidence="1" id="KW-0472">Membrane</keyword>
<name>A0A9Q0KSK1_9MAGN</name>
<reference evidence="2" key="1">
    <citation type="journal article" date="2023" name="Plant J.">
        <title>The genome of the king protea, Protea cynaroides.</title>
        <authorList>
            <person name="Chang J."/>
            <person name="Duong T.A."/>
            <person name="Schoeman C."/>
            <person name="Ma X."/>
            <person name="Roodt D."/>
            <person name="Barker N."/>
            <person name="Li Z."/>
            <person name="Van de Peer Y."/>
            <person name="Mizrachi E."/>
        </authorList>
    </citation>
    <scope>NUCLEOTIDE SEQUENCE</scope>
    <source>
        <tissue evidence="2">Young leaves</tissue>
    </source>
</reference>
<accession>A0A9Q0KSK1</accession>
<keyword evidence="3" id="KW-1185">Reference proteome</keyword>
<keyword evidence="1" id="KW-0812">Transmembrane</keyword>
<dbReference type="EMBL" id="JAMYWD010000003">
    <property type="protein sequence ID" value="KAJ4975926.1"/>
    <property type="molecule type" value="Genomic_DNA"/>
</dbReference>
<dbReference type="Proteomes" id="UP001141806">
    <property type="component" value="Unassembled WGS sequence"/>
</dbReference>
<organism evidence="2 3">
    <name type="scientific">Protea cynaroides</name>
    <dbReference type="NCBI Taxonomy" id="273540"/>
    <lineage>
        <taxon>Eukaryota</taxon>
        <taxon>Viridiplantae</taxon>
        <taxon>Streptophyta</taxon>
        <taxon>Embryophyta</taxon>
        <taxon>Tracheophyta</taxon>
        <taxon>Spermatophyta</taxon>
        <taxon>Magnoliopsida</taxon>
        <taxon>Proteales</taxon>
        <taxon>Proteaceae</taxon>
        <taxon>Protea</taxon>
    </lineage>
</organism>
<proteinExistence type="predicted"/>
<comment type="caution">
    <text evidence="2">The sequence shown here is derived from an EMBL/GenBank/DDBJ whole genome shotgun (WGS) entry which is preliminary data.</text>
</comment>
<evidence type="ECO:0000256" key="1">
    <source>
        <dbReference type="SAM" id="Phobius"/>
    </source>
</evidence>
<dbReference type="AlphaFoldDB" id="A0A9Q0KSK1"/>
<sequence>MRESDSISHYQTLYIGDTTIINYNEVNKIFRRTSIDATHESLCQWSSNLSRKNPIKIQEMKGESLWLIIGISIGLIIGVLLAISALFCIRLNRGSRVSKGIQNKWLHHVAGRT</sequence>